<organism evidence="1 2">
    <name type="scientific">Aspergillus niger</name>
    <dbReference type="NCBI Taxonomy" id="5061"/>
    <lineage>
        <taxon>Eukaryota</taxon>
        <taxon>Fungi</taxon>
        <taxon>Dikarya</taxon>
        <taxon>Ascomycota</taxon>
        <taxon>Pezizomycotina</taxon>
        <taxon>Eurotiomycetes</taxon>
        <taxon>Eurotiomycetidae</taxon>
        <taxon>Eurotiales</taxon>
        <taxon>Aspergillaceae</taxon>
        <taxon>Aspergillus</taxon>
        <taxon>Aspergillus subgen. Circumdati</taxon>
    </lineage>
</organism>
<evidence type="ECO:0000313" key="2">
    <source>
        <dbReference type="Proteomes" id="UP000197666"/>
    </source>
</evidence>
<dbReference type="Proteomes" id="UP000197666">
    <property type="component" value="Unassembled WGS sequence"/>
</dbReference>
<dbReference type="AlphaFoldDB" id="A0A505I036"/>
<protein>
    <submittedName>
        <fullName evidence="1">Uncharacterized protein</fullName>
    </submittedName>
</protein>
<accession>A0A505I036</accession>
<comment type="caution">
    <text evidence="1">The sequence shown here is derived from an EMBL/GenBank/DDBJ whole genome shotgun (WGS) entry which is preliminary data.</text>
</comment>
<name>A0A505I036_ASPNG</name>
<sequence length="54" mass="6272">MERPNEMNPDFKAYRRANRMGQPEEQKVWILSSTRVFDAYIENTKTIEALPAAG</sequence>
<dbReference type="EMBL" id="NKJJ02000001">
    <property type="protein sequence ID" value="TPR01385.1"/>
    <property type="molecule type" value="Genomic_DNA"/>
</dbReference>
<proteinExistence type="predicted"/>
<gene>
    <name evidence="1" type="ORF">CAN33_0039040</name>
</gene>
<evidence type="ECO:0000313" key="1">
    <source>
        <dbReference type="EMBL" id="TPR01385.1"/>
    </source>
</evidence>
<reference evidence="2" key="1">
    <citation type="submission" date="2018-10" db="EMBL/GenBank/DDBJ databases">
        <title>FDA dAtabase for Regulatory Grade micrObial Sequences (FDA-ARGOS): Supporting development and validation of Infectious Disease Dx tests.</title>
        <authorList>
            <person name="Kerrigan L."/>
            <person name="Tallon L."/>
            <person name="Sadzewicz L."/>
            <person name="Sengamalay N."/>
            <person name="Ott S."/>
            <person name="Godinez A."/>
            <person name="Nagaraj S."/>
            <person name="Vavikolanu K."/>
            <person name="Nadendla S."/>
            <person name="George J."/>
            <person name="Sichtig H."/>
        </authorList>
    </citation>
    <scope>NUCLEOTIDE SEQUENCE [LARGE SCALE GENOMIC DNA]</scope>
    <source>
        <strain evidence="2">FDAARGOS_311</strain>
    </source>
</reference>